<organism evidence="2 3">
    <name type="scientific">Engystomops pustulosus</name>
    <name type="common">Tungara frog</name>
    <name type="synonym">Physalaemus pustulosus</name>
    <dbReference type="NCBI Taxonomy" id="76066"/>
    <lineage>
        <taxon>Eukaryota</taxon>
        <taxon>Metazoa</taxon>
        <taxon>Chordata</taxon>
        <taxon>Craniata</taxon>
        <taxon>Vertebrata</taxon>
        <taxon>Euteleostomi</taxon>
        <taxon>Amphibia</taxon>
        <taxon>Batrachia</taxon>
        <taxon>Anura</taxon>
        <taxon>Neobatrachia</taxon>
        <taxon>Hyloidea</taxon>
        <taxon>Leptodactylidae</taxon>
        <taxon>Leiuperinae</taxon>
        <taxon>Engystomops</taxon>
    </lineage>
</organism>
<feature type="compositionally biased region" description="Polar residues" evidence="1">
    <location>
        <begin position="12"/>
        <end position="29"/>
    </location>
</feature>
<name>A0AAV6YR17_ENGPU</name>
<keyword evidence="3" id="KW-1185">Reference proteome</keyword>
<protein>
    <submittedName>
        <fullName evidence="2">Uncharacterized protein</fullName>
    </submittedName>
</protein>
<sequence length="83" mass="8911">MFCFKSGGWGSGHSSQAYTPPHSTSSHNSASLYHWSHSKPCLLAPCPALVLSSFPLFLPIMMLAGLICCHDVKVCNSDVHAHA</sequence>
<reference evidence="2" key="1">
    <citation type="thesis" date="2020" institute="ProQuest LLC" country="789 East Eisenhower Parkway, Ann Arbor, MI, USA">
        <title>Comparative Genomics and Chromosome Evolution.</title>
        <authorList>
            <person name="Mudd A.B."/>
        </authorList>
    </citation>
    <scope>NUCLEOTIDE SEQUENCE</scope>
    <source>
        <strain evidence="2">237g6f4</strain>
        <tissue evidence="2">Blood</tissue>
    </source>
</reference>
<dbReference type="AlphaFoldDB" id="A0AAV6YR17"/>
<dbReference type="Proteomes" id="UP000824782">
    <property type="component" value="Unassembled WGS sequence"/>
</dbReference>
<evidence type="ECO:0000313" key="3">
    <source>
        <dbReference type="Proteomes" id="UP000824782"/>
    </source>
</evidence>
<proteinExistence type="predicted"/>
<gene>
    <name evidence="2" type="ORF">GDO81_026836</name>
</gene>
<comment type="caution">
    <text evidence="2">The sequence shown here is derived from an EMBL/GenBank/DDBJ whole genome shotgun (WGS) entry which is preliminary data.</text>
</comment>
<evidence type="ECO:0000313" key="2">
    <source>
        <dbReference type="EMBL" id="KAG8536233.1"/>
    </source>
</evidence>
<accession>A0AAV6YR17</accession>
<feature type="region of interest" description="Disordered" evidence="1">
    <location>
        <begin position="1"/>
        <end position="29"/>
    </location>
</feature>
<evidence type="ECO:0000256" key="1">
    <source>
        <dbReference type="SAM" id="MobiDB-lite"/>
    </source>
</evidence>
<dbReference type="EMBL" id="WNYA01047762">
    <property type="protein sequence ID" value="KAG8536233.1"/>
    <property type="molecule type" value="Genomic_DNA"/>
</dbReference>